<dbReference type="GO" id="GO:0008270">
    <property type="term" value="F:zinc ion binding"/>
    <property type="evidence" value="ECO:0007669"/>
    <property type="project" value="InterPro"/>
</dbReference>
<dbReference type="GO" id="GO:0000976">
    <property type="term" value="F:transcription cis-regulatory region binding"/>
    <property type="evidence" value="ECO:0007669"/>
    <property type="project" value="TreeGrafter"/>
</dbReference>
<feature type="region of interest" description="Disordered" evidence="3">
    <location>
        <begin position="726"/>
        <end position="773"/>
    </location>
</feature>
<dbReference type="OrthoDB" id="5391043at2759"/>
<gene>
    <name evidence="5" type="ORF">VC83_01882</name>
</gene>
<dbReference type="Pfam" id="PF11951">
    <property type="entry name" value="Fungal_trans_2"/>
    <property type="match status" value="2"/>
</dbReference>
<dbReference type="PANTHER" id="PTHR37534">
    <property type="entry name" value="TRANSCRIPTIONAL ACTIVATOR PROTEIN UGA3"/>
    <property type="match status" value="1"/>
</dbReference>
<dbReference type="Gene3D" id="4.10.240.10">
    <property type="entry name" value="Zn(2)-C6 fungal-type DNA-binding domain"/>
    <property type="match status" value="1"/>
</dbReference>
<dbReference type="SMART" id="SM00066">
    <property type="entry name" value="GAL4"/>
    <property type="match status" value="1"/>
</dbReference>
<evidence type="ECO:0000256" key="2">
    <source>
        <dbReference type="ARBA" id="ARBA00023242"/>
    </source>
</evidence>
<feature type="compositionally biased region" description="Pro residues" evidence="3">
    <location>
        <begin position="734"/>
        <end position="753"/>
    </location>
</feature>
<reference evidence="5" key="1">
    <citation type="submission" date="2016-03" db="EMBL/GenBank/DDBJ databases">
        <title>Updated assembly of Pseudogymnoascus destructans, the fungus causing white-nose syndrome of bats.</title>
        <authorList>
            <person name="Palmer J.M."/>
            <person name="Drees K.P."/>
            <person name="Foster J.T."/>
            <person name="Lindner D.L."/>
        </authorList>
    </citation>
    <scope>NUCLEOTIDE SEQUENCE [LARGE SCALE GENOMIC DNA]</scope>
    <source>
        <strain evidence="5">20631-21</strain>
    </source>
</reference>
<name>A0A177AHI2_9PEZI</name>
<evidence type="ECO:0000256" key="1">
    <source>
        <dbReference type="ARBA" id="ARBA00004123"/>
    </source>
</evidence>
<dbReference type="AlphaFoldDB" id="A0A177AHI2"/>
<dbReference type="Proteomes" id="UP000077154">
    <property type="component" value="Unassembled WGS sequence"/>
</dbReference>
<dbReference type="CDD" id="cd00067">
    <property type="entry name" value="GAL4"/>
    <property type="match status" value="1"/>
</dbReference>
<feature type="compositionally biased region" description="Polar residues" evidence="3">
    <location>
        <begin position="135"/>
        <end position="144"/>
    </location>
</feature>
<proteinExistence type="predicted"/>
<feature type="region of interest" description="Disordered" evidence="3">
    <location>
        <begin position="106"/>
        <end position="144"/>
    </location>
</feature>
<comment type="subcellular location">
    <subcellularLocation>
        <location evidence="1">Nucleus</location>
    </subcellularLocation>
</comment>
<dbReference type="VEuPathDB" id="FungiDB:GMDG_07447"/>
<dbReference type="InterPro" id="IPR021858">
    <property type="entry name" value="Fun_TF"/>
</dbReference>
<protein>
    <recommendedName>
        <fullName evidence="4">Zn(2)-C6 fungal-type domain-containing protein</fullName>
    </recommendedName>
</protein>
<accession>A0A177AHI2</accession>
<dbReference type="PROSITE" id="PS00463">
    <property type="entry name" value="ZN2_CY6_FUNGAL_1"/>
    <property type="match status" value="1"/>
</dbReference>
<dbReference type="InterPro" id="IPR036864">
    <property type="entry name" value="Zn2-C6_fun-type_DNA-bd_sf"/>
</dbReference>
<organism evidence="5">
    <name type="scientific">Pseudogymnoascus destructans</name>
    <dbReference type="NCBI Taxonomy" id="655981"/>
    <lineage>
        <taxon>Eukaryota</taxon>
        <taxon>Fungi</taxon>
        <taxon>Dikarya</taxon>
        <taxon>Ascomycota</taxon>
        <taxon>Pezizomycotina</taxon>
        <taxon>Leotiomycetes</taxon>
        <taxon>Thelebolales</taxon>
        <taxon>Thelebolaceae</taxon>
        <taxon>Pseudogymnoascus</taxon>
    </lineage>
</organism>
<dbReference type="EMBL" id="KV441389">
    <property type="protein sequence ID" value="OAF61559.1"/>
    <property type="molecule type" value="Genomic_DNA"/>
</dbReference>
<feature type="compositionally biased region" description="Low complexity" evidence="3">
    <location>
        <begin position="791"/>
        <end position="802"/>
    </location>
</feature>
<keyword evidence="2" id="KW-0539">Nucleus</keyword>
<dbReference type="Pfam" id="PF00172">
    <property type="entry name" value="Zn_clus"/>
    <property type="match status" value="1"/>
</dbReference>
<dbReference type="PROSITE" id="PS50048">
    <property type="entry name" value="ZN2_CY6_FUNGAL_2"/>
    <property type="match status" value="1"/>
</dbReference>
<sequence>MDDALHQGTSRDDETLGNAPTEASAAKNAANARASRRRTKTGCLTCRRRRIKCGEERPTCGNCIKSKRQCEGYNQRVIFKDPLNTYRGPTSSIETHSGFVARPIRQQGSLGSHGRPVQSKDPPGVSQHNIPLKTRGSSQSDTSRPATVFQGFVHNDSATFQPQQSIVNPLRRESDISHGGSEASAQWDNPVDSALLSGLLDAQWTTAPQPPQYHYEPTYQEPYEAQAQTTHDSYLYDTPMQQACNMGNRSSDLSNLLPGPQGTHVDNVNHAEAYQQEYQTPTQQGTWSQVARRIMSSPPYEPVTNEFYDTRNPIHRTDEEDEGDDDSDPFDVSDDEDEDEDARNDGAYVDPRSREIQRLRRDNELATVVAIQAAQTREDTRIRTYHSVIENYGPNMLASYHPSARDSPLSNPIAAGIFCHFINVIAPSMSMFERHPTNPSIVFRGNPVPKSQQHIWSYTMPTIALRNHALCHAMLAMASLHIAKLENGPITVSLRHYHIAIRKLAKNVGSSTRRKQLATLATTLLLGFYEVISADHSKWCDHLLGAHQLVQQIDFSGITRYLKTKKAYMAKLPPPNVYYGGDMAADTPIIYGDDSMEDPSLSMNDEVDENLVGIIMGKQIRYAEYGEVIEDPDGPYMGNKRFTQRELDLFDTQQDLFWWYTKQDVFQSILSQNRLFLNYERWSHCPPRAPLGRRDAVYGTFDHLVLLLGRLCCFVAKDVRRKKRAMAANRGQWGPPPGPPGAPNSGPAMPPNQQPKGGPGMPPPGMSVPAMPSFSGMLPGIRKASLPRGFSPSSEDSSPPNSDEGDERLSEQTAKAEEEWNGIRSVFSMFEQHLGPDFAPLGSEYAQEILSPFGPAIQYRTYGIALMWLTYYMGLIVCHRSHPSMPPSAMMAAGFAAQQTGLFANTIGRISAGITADTSSATRVNIGTGAALNDSCFALFVAGVQVQDQAQRTWLVKRMLDIEHLTGFETASHIARGCETSWARAAAMGKGAPYTRYTEQAPVDKVWSRAGQRMERMRITAGEEQHVHSQSTEKVGRVQFAVGILGVTNHFGELDLESDDEEDR</sequence>
<feature type="region of interest" description="Disordered" evidence="3">
    <location>
        <begin position="785"/>
        <end position="817"/>
    </location>
</feature>
<dbReference type="GO" id="GO:0000981">
    <property type="term" value="F:DNA-binding transcription factor activity, RNA polymerase II-specific"/>
    <property type="evidence" value="ECO:0007669"/>
    <property type="project" value="InterPro"/>
</dbReference>
<evidence type="ECO:0000259" key="4">
    <source>
        <dbReference type="PROSITE" id="PS50048"/>
    </source>
</evidence>
<feature type="region of interest" description="Disordered" evidence="3">
    <location>
        <begin position="298"/>
        <end position="354"/>
    </location>
</feature>
<feature type="compositionally biased region" description="Basic and acidic residues" evidence="3">
    <location>
        <begin position="807"/>
        <end position="817"/>
    </location>
</feature>
<dbReference type="eggNOG" id="ENOG502QT9U">
    <property type="taxonomic scope" value="Eukaryota"/>
</dbReference>
<evidence type="ECO:0000256" key="3">
    <source>
        <dbReference type="SAM" id="MobiDB-lite"/>
    </source>
</evidence>
<feature type="compositionally biased region" description="Acidic residues" evidence="3">
    <location>
        <begin position="319"/>
        <end position="342"/>
    </location>
</feature>
<dbReference type="GO" id="GO:0005634">
    <property type="term" value="C:nucleus"/>
    <property type="evidence" value="ECO:0007669"/>
    <property type="project" value="UniProtKB-SubCell"/>
</dbReference>
<dbReference type="RefSeq" id="XP_024326834.1">
    <property type="nucleotide sequence ID" value="XM_024465554.1"/>
</dbReference>
<dbReference type="GO" id="GO:0045944">
    <property type="term" value="P:positive regulation of transcription by RNA polymerase II"/>
    <property type="evidence" value="ECO:0007669"/>
    <property type="project" value="TreeGrafter"/>
</dbReference>
<feature type="region of interest" description="Disordered" evidence="3">
    <location>
        <begin position="1"/>
        <end position="39"/>
    </location>
</feature>
<feature type="compositionally biased region" description="Low complexity" evidence="3">
    <location>
        <begin position="23"/>
        <end position="33"/>
    </location>
</feature>
<dbReference type="InterPro" id="IPR001138">
    <property type="entry name" value="Zn2Cys6_DnaBD"/>
</dbReference>
<evidence type="ECO:0000313" key="5">
    <source>
        <dbReference type="EMBL" id="OAF61559.1"/>
    </source>
</evidence>
<dbReference type="SUPFAM" id="SSF57701">
    <property type="entry name" value="Zn2/Cys6 DNA-binding domain"/>
    <property type="match status" value="1"/>
</dbReference>
<dbReference type="PANTHER" id="PTHR37534:SF23">
    <property type="entry name" value="ZN(II)2CYS6 TRANSCRIPTION FACTOR (EUROFUNG)"/>
    <property type="match status" value="1"/>
</dbReference>
<dbReference type="GeneID" id="36284969"/>
<feature type="domain" description="Zn(2)-C6 fungal-type" evidence="4">
    <location>
        <begin position="42"/>
        <end position="70"/>
    </location>
</feature>